<evidence type="ECO:0000259" key="2">
    <source>
        <dbReference type="Pfam" id="PF14467"/>
    </source>
</evidence>
<accession>A0AA41WXM3</accession>
<sequence length="139" mass="15767">MRILLLIVSLLLVSATASAEQKKELGQWEVHYIVFPTTFLTPEIAKANGLIRSKYNALVNISVLDKTTKVAQRIDISGTARNLIGTTKPLNFKRVIDGEAIYYLAPLSFRHMENYTFSVDIRRGNTTENLTFKQEMFVD</sequence>
<dbReference type="InterPro" id="IPR025218">
    <property type="entry name" value="DUF4426"/>
</dbReference>
<reference evidence="3" key="1">
    <citation type="submission" date="2022-07" db="EMBL/GenBank/DDBJ databases">
        <title>Characterization of the Novel Bacterium Alteromonas immobilis LMIT006 and Alteromonas gregis LMIT007.</title>
        <authorList>
            <person name="Lin X."/>
        </authorList>
    </citation>
    <scope>NUCLEOTIDE SEQUENCE</scope>
    <source>
        <strain evidence="3">LMIT007</strain>
    </source>
</reference>
<feature type="chain" id="PRO_5041403274" evidence="1">
    <location>
        <begin position="20"/>
        <end position="139"/>
    </location>
</feature>
<protein>
    <submittedName>
        <fullName evidence="3">DUF4426 domain-containing protein</fullName>
    </submittedName>
</protein>
<dbReference type="Pfam" id="PF14467">
    <property type="entry name" value="DUF4426"/>
    <property type="match status" value="1"/>
</dbReference>
<dbReference type="Proteomes" id="UP001165413">
    <property type="component" value="Unassembled WGS sequence"/>
</dbReference>
<dbReference type="EMBL" id="JANATA010000003">
    <property type="protein sequence ID" value="MCP3427935.1"/>
    <property type="molecule type" value="Genomic_DNA"/>
</dbReference>
<dbReference type="Gene3D" id="2.60.40.3340">
    <property type="entry name" value="Domain of unknown function DUF4426"/>
    <property type="match status" value="1"/>
</dbReference>
<dbReference type="RefSeq" id="WP_254098784.1">
    <property type="nucleotide sequence ID" value="NZ_JANATA010000003.1"/>
</dbReference>
<organism evidence="3 4">
    <name type="scientific">Opacimonas viscosa</name>
    <dbReference type="NCBI Taxonomy" id="2961944"/>
    <lineage>
        <taxon>Bacteria</taxon>
        <taxon>Pseudomonadati</taxon>
        <taxon>Pseudomonadota</taxon>
        <taxon>Gammaproteobacteria</taxon>
        <taxon>Alteromonadales</taxon>
        <taxon>Alteromonadaceae</taxon>
        <taxon>Opacimonas</taxon>
    </lineage>
</organism>
<name>A0AA41WXM3_9ALTE</name>
<feature type="domain" description="DUF4426" evidence="2">
    <location>
        <begin position="22"/>
        <end position="139"/>
    </location>
</feature>
<keyword evidence="1" id="KW-0732">Signal</keyword>
<feature type="signal peptide" evidence="1">
    <location>
        <begin position="1"/>
        <end position="19"/>
    </location>
</feature>
<evidence type="ECO:0000313" key="4">
    <source>
        <dbReference type="Proteomes" id="UP001165413"/>
    </source>
</evidence>
<evidence type="ECO:0000313" key="3">
    <source>
        <dbReference type="EMBL" id="MCP3427935.1"/>
    </source>
</evidence>
<keyword evidence="4" id="KW-1185">Reference proteome</keyword>
<dbReference type="AlphaFoldDB" id="A0AA41WXM3"/>
<comment type="caution">
    <text evidence="3">The sequence shown here is derived from an EMBL/GenBank/DDBJ whole genome shotgun (WGS) entry which is preliminary data.</text>
</comment>
<proteinExistence type="predicted"/>
<gene>
    <name evidence="3" type="ORF">NLF92_03125</name>
</gene>
<evidence type="ECO:0000256" key="1">
    <source>
        <dbReference type="SAM" id="SignalP"/>
    </source>
</evidence>